<evidence type="ECO:0000313" key="4">
    <source>
        <dbReference type="Proteomes" id="UP001596183"/>
    </source>
</evidence>
<dbReference type="Proteomes" id="UP001596183">
    <property type="component" value="Unassembled WGS sequence"/>
</dbReference>
<protein>
    <submittedName>
        <fullName evidence="3">Nuclear transport factor 2 family protein</fullName>
    </submittedName>
</protein>
<dbReference type="Gene3D" id="3.10.450.50">
    <property type="match status" value="1"/>
</dbReference>
<feature type="compositionally biased region" description="Low complexity" evidence="1">
    <location>
        <begin position="10"/>
        <end position="26"/>
    </location>
</feature>
<organism evidence="3 4">
    <name type="scientific">Streptomyces incanus</name>
    <dbReference type="NCBI Taxonomy" id="887453"/>
    <lineage>
        <taxon>Bacteria</taxon>
        <taxon>Bacillati</taxon>
        <taxon>Actinomycetota</taxon>
        <taxon>Actinomycetes</taxon>
        <taxon>Kitasatosporales</taxon>
        <taxon>Streptomycetaceae</taxon>
        <taxon>Streptomyces</taxon>
    </lineage>
</organism>
<proteinExistence type="predicted"/>
<evidence type="ECO:0000259" key="2">
    <source>
        <dbReference type="Pfam" id="PF12680"/>
    </source>
</evidence>
<dbReference type="InterPro" id="IPR037401">
    <property type="entry name" value="SnoaL-like"/>
</dbReference>
<dbReference type="RefSeq" id="WP_381210748.1">
    <property type="nucleotide sequence ID" value="NZ_JBHSPC010000036.1"/>
</dbReference>
<comment type="caution">
    <text evidence="3">The sequence shown here is derived from an EMBL/GenBank/DDBJ whole genome shotgun (WGS) entry which is preliminary data.</text>
</comment>
<feature type="region of interest" description="Disordered" evidence="1">
    <location>
        <begin position="1"/>
        <end position="26"/>
    </location>
</feature>
<accession>A0ABW0XQ91</accession>
<name>A0ABW0XQ91_9ACTN</name>
<feature type="domain" description="SnoaL-like" evidence="2">
    <location>
        <begin position="29"/>
        <end position="145"/>
    </location>
</feature>
<sequence length="166" mass="18431">MTEPTPTPATPTRTSPTRTAPPTSTRATVEELLRRIGHGAPDHIAELYADPCDWQLDWPKDEHGSTATPWIRHRATRADAAAHYRELVAHHVPDAAATEIERILVDGEDAVVFGEIRQTARSTGRPYRARFALLLTVRNGLVVRHHVYEDSLSVHRAFVPRPPAGS</sequence>
<gene>
    <name evidence="3" type="ORF">ACFP2V_13870</name>
</gene>
<evidence type="ECO:0000313" key="3">
    <source>
        <dbReference type="EMBL" id="MFC5671164.1"/>
    </source>
</evidence>
<dbReference type="InterPro" id="IPR032710">
    <property type="entry name" value="NTF2-like_dom_sf"/>
</dbReference>
<keyword evidence="4" id="KW-1185">Reference proteome</keyword>
<reference evidence="4" key="1">
    <citation type="journal article" date="2019" name="Int. J. Syst. Evol. Microbiol.">
        <title>The Global Catalogue of Microorganisms (GCM) 10K type strain sequencing project: providing services to taxonomists for standard genome sequencing and annotation.</title>
        <authorList>
            <consortium name="The Broad Institute Genomics Platform"/>
            <consortium name="The Broad Institute Genome Sequencing Center for Infectious Disease"/>
            <person name="Wu L."/>
            <person name="Ma J."/>
        </authorList>
    </citation>
    <scope>NUCLEOTIDE SEQUENCE [LARGE SCALE GENOMIC DNA]</scope>
    <source>
        <strain evidence="4">JCM 13852</strain>
    </source>
</reference>
<dbReference type="EMBL" id="JBHSPC010000036">
    <property type="protein sequence ID" value="MFC5671164.1"/>
    <property type="molecule type" value="Genomic_DNA"/>
</dbReference>
<dbReference type="Pfam" id="PF12680">
    <property type="entry name" value="SnoaL_2"/>
    <property type="match status" value="1"/>
</dbReference>
<dbReference type="SUPFAM" id="SSF54427">
    <property type="entry name" value="NTF2-like"/>
    <property type="match status" value="1"/>
</dbReference>
<evidence type="ECO:0000256" key="1">
    <source>
        <dbReference type="SAM" id="MobiDB-lite"/>
    </source>
</evidence>